<dbReference type="EMBL" id="JBDIZK010000015">
    <property type="protein sequence ID" value="MEN3749614.1"/>
    <property type="molecule type" value="Genomic_DNA"/>
</dbReference>
<evidence type="ECO:0000313" key="1">
    <source>
        <dbReference type="EMBL" id="MEN3749614.1"/>
    </source>
</evidence>
<dbReference type="RefSeq" id="WP_346248659.1">
    <property type="nucleotide sequence ID" value="NZ_JBDIZK010000015.1"/>
</dbReference>
<gene>
    <name evidence="1" type="ORF">TPR58_20745</name>
</gene>
<protein>
    <submittedName>
        <fullName evidence="1">Uncharacterized protein</fullName>
    </submittedName>
</protein>
<proteinExistence type="predicted"/>
<reference evidence="1 2" key="1">
    <citation type="submission" date="2024-05" db="EMBL/GenBank/DDBJ databases">
        <title>Sphingomonas sp. HF-S3 16S ribosomal RNA gene Genome sequencing and assembly.</title>
        <authorList>
            <person name="Lee H."/>
        </authorList>
    </citation>
    <scope>NUCLEOTIDE SEQUENCE [LARGE SCALE GENOMIC DNA]</scope>
    <source>
        <strain evidence="1 2">HF-S3</strain>
    </source>
</reference>
<dbReference type="Proteomes" id="UP001427805">
    <property type="component" value="Unassembled WGS sequence"/>
</dbReference>
<comment type="caution">
    <text evidence="1">The sequence shown here is derived from an EMBL/GenBank/DDBJ whole genome shotgun (WGS) entry which is preliminary data.</text>
</comment>
<keyword evidence="2" id="KW-1185">Reference proteome</keyword>
<sequence length="52" mass="5316">MSADAASGTEARCAHRGLAALYADRIRLLQHSLGAGSMLSRSPVVATMGSAE</sequence>
<name>A0ABV0BDM4_9SPHN</name>
<accession>A0ABV0BDM4</accession>
<organism evidence="1 2">
    <name type="scientific">Sphingomonas rustica</name>
    <dbReference type="NCBI Taxonomy" id="3103142"/>
    <lineage>
        <taxon>Bacteria</taxon>
        <taxon>Pseudomonadati</taxon>
        <taxon>Pseudomonadota</taxon>
        <taxon>Alphaproteobacteria</taxon>
        <taxon>Sphingomonadales</taxon>
        <taxon>Sphingomonadaceae</taxon>
        <taxon>Sphingomonas</taxon>
    </lineage>
</organism>
<evidence type="ECO:0000313" key="2">
    <source>
        <dbReference type="Proteomes" id="UP001427805"/>
    </source>
</evidence>